<feature type="compositionally biased region" description="Low complexity" evidence="3">
    <location>
        <begin position="663"/>
        <end position="689"/>
    </location>
</feature>
<dbReference type="AlphaFoldDB" id="G4U2I9"/>
<dbReference type="InParanoid" id="G4U2I9"/>
<evidence type="ECO:0000313" key="4">
    <source>
        <dbReference type="EMBL" id="CCA77806.1"/>
    </source>
</evidence>
<dbReference type="OMA" id="SARWEYP"/>
<dbReference type="Gene3D" id="3.80.10.10">
    <property type="entry name" value="Ribonuclease Inhibitor"/>
    <property type="match status" value="1"/>
</dbReference>
<dbReference type="InterPro" id="IPR001611">
    <property type="entry name" value="Leu-rich_rpt"/>
</dbReference>
<proteinExistence type="predicted"/>
<feature type="compositionally biased region" description="Polar residues" evidence="3">
    <location>
        <begin position="651"/>
        <end position="662"/>
    </location>
</feature>
<dbReference type="PROSITE" id="PS51450">
    <property type="entry name" value="LRR"/>
    <property type="match status" value="1"/>
</dbReference>
<comment type="caution">
    <text evidence="4">The sequence shown here is derived from an EMBL/GenBank/DDBJ whole genome shotgun (WGS) entry which is preliminary data.</text>
</comment>
<feature type="region of interest" description="Disordered" evidence="3">
    <location>
        <begin position="583"/>
        <end position="611"/>
    </location>
</feature>
<keyword evidence="5" id="KW-1185">Reference proteome</keyword>
<protein>
    <recommendedName>
        <fullName evidence="6">RAM signaling network component</fullName>
    </recommendedName>
</protein>
<evidence type="ECO:0000313" key="5">
    <source>
        <dbReference type="Proteomes" id="UP000007148"/>
    </source>
</evidence>
<dbReference type="OrthoDB" id="1394818at2759"/>
<feature type="region of interest" description="Disordered" evidence="3">
    <location>
        <begin position="640"/>
        <end position="699"/>
    </location>
</feature>
<dbReference type="Pfam" id="PF10428">
    <property type="entry name" value="SOG2"/>
    <property type="match status" value="1"/>
</dbReference>
<feature type="compositionally biased region" description="Low complexity" evidence="3">
    <location>
        <begin position="841"/>
        <end position="850"/>
    </location>
</feature>
<dbReference type="InterPro" id="IPR019487">
    <property type="entry name" value="RAM_signalling_pathway_SOG2"/>
</dbReference>
<dbReference type="InterPro" id="IPR003591">
    <property type="entry name" value="Leu-rich_rpt_typical-subtyp"/>
</dbReference>
<dbReference type="eggNOG" id="KOG0619">
    <property type="taxonomic scope" value="Eukaryota"/>
</dbReference>
<name>G4U2I9_SERID</name>
<feature type="region of interest" description="Disordered" evidence="3">
    <location>
        <begin position="836"/>
        <end position="907"/>
    </location>
</feature>
<evidence type="ECO:0000256" key="3">
    <source>
        <dbReference type="SAM" id="MobiDB-lite"/>
    </source>
</evidence>
<feature type="compositionally biased region" description="Low complexity" evidence="3">
    <location>
        <begin position="246"/>
        <end position="255"/>
    </location>
</feature>
<feature type="region of interest" description="Disordered" evidence="3">
    <location>
        <begin position="274"/>
        <end position="389"/>
    </location>
</feature>
<accession>G4U2I9</accession>
<keyword evidence="1" id="KW-0433">Leucine-rich repeat</keyword>
<feature type="region of interest" description="Disordered" evidence="3">
    <location>
        <begin position="212"/>
        <end position="257"/>
    </location>
</feature>
<evidence type="ECO:0000256" key="2">
    <source>
        <dbReference type="ARBA" id="ARBA00022737"/>
    </source>
</evidence>
<dbReference type="InterPro" id="IPR032675">
    <property type="entry name" value="LRR_dom_sf"/>
</dbReference>
<dbReference type="EMBL" id="CAFZ01001873">
    <property type="protein sequence ID" value="CCA77806.1"/>
    <property type="molecule type" value="Genomic_DNA"/>
</dbReference>
<organism evidence="4 5">
    <name type="scientific">Serendipita indica (strain DSM 11827)</name>
    <name type="common">Root endophyte fungus</name>
    <name type="synonym">Piriformospora indica</name>
    <dbReference type="NCBI Taxonomy" id="1109443"/>
    <lineage>
        <taxon>Eukaryota</taxon>
        <taxon>Fungi</taxon>
        <taxon>Dikarya</taxon>
        <taxon>Basidiomycota</taxon>
        <taxon>Agaricomycotina</taxon>
        <taxon>Agaricomycetes</taxon>
        <taxon>Sebacinales</taxon>
        <taxon>Serendipitaceae</taxon>
        <taxon>Serendipita</taxon>
    </lineage>
</organism>
<feature type="compositionally biased region" description="Polar residues" evidence="3">
    <location>
        <begin position="867"/>
        <end position="886"/>
    </location>
</feature>
<evidence type="ECO:0000256" key="1">
    <source>
        <dbReference type="ARBA" id="ARBA00022614"/>
    </source>
</evidence>
<sequence length="961" mass="105313">MHHNDSLPASPSSGIPLSSNHVANAFLGPEAPSSLDFSHLNLSEIPDDAVDQLVQRRASDDGQSDGSIHRIALSNNHLRTLPRSFHLLRRLRYLNLRSNALTHFPDVLSDMPSLEILDLSRNKIKSFPVSPGTLINIRVLHLGRNCLDMLPTYFPNLRELSLLKIEHNPITWPPPHVLNATANGSDLQVASKWVLAIQSWIRDDLARYGPTTDSARWEYPRNDAEPTRSPAHDRTPSNESNGSHVSSFSQSSAPDSPREFRAINRLLQAETADGYSSSSVDGHHGILTPHSKNASLTLGRKQFPNGLPLNPKKSLPELRSIHLRGADRKPKGRPPLPETFPIQHHQSSYSKGSASDTGHTVRPSPRNNLRDEEETENKQLPPMDGESSSYFRRMSTLPASTISKAVPKCLLVTVDAARGILFALSQIYSALRHYTVFAINDRLAGVLNKVLDPASQYLSRLITALDRFDALCRSGTPRPAACRGVLESCRDNITVFSKVVGVLQIQLKVFAGSDDLRYTRTLIMMLYGSMGELSNSWNAIVPHIEEVQNLVRDTPESTTISTFANAQRAAQVIPEYIDSSSSEMRSNLALGRPRRPPLSEQRRREGGSFSINDVKIGKELPIFQPNSVQPLNIKPQSAASKNLRSHLRQPPSASSPRSNQGHGYSMHSPSPSASSHGHGSNHAYSNGHGDSPVNGMLSSDKDTLVDASMLSSMEESTDLALRVWKQIEDLFEVADEGNPVNRDYLMRTRELTMSLRSNIRALLDGGDGEMYGASLLKKAMAFSLDVANILKYVKEVRLERRIPLDPSLREDIQKLSHTTQEFMSFLKVSSFATGKPPASPAPSALMSPTPYDDRSPTPYSAGGHGTSLETTPTSSNPLWRSRSANVIGSPPPSFSGPTLSRGAGTVGGNGVYQHSIESVVRESPQWSGPAHPSLSKFRTPPSPIPGSRRQNGGVVGYKDSD</sequence>
<feature type="compositionally biased region" description="Basic and acidic residues" evidence="3">
    <location>
        <begin position="215"/>
        <end position="236"/>
    </location>
</feature>
<evidence type="ECO:0008006" key="6">
    <source>
        <dbReference type="Google" id="ProtNLM"/>
    </source>
</evidence>
<feature type="region of interest" description="Disordered" evidence="3">
    <location>
        <begin position="920"/>
        <end position="961"/>
    </location>
</feature>
<dbReference type="PANTHER" id="PTHR24366">
    <property type="entry name" value="IG(IMMUNOGLOBULIN) AND LRR(LEUCINE RICH REPEAT) DOMAINS"/>
    <property type="match status" value="1"/>
</dbReference>
<feature type="compositionally biased region" description="Basic and acidic residues" evidence="3">
    <location>
        <begin position="314"/>
        <end position="329"/>
    </location>
</feature>
<dbReference type="HOGENOM" id="CLU_006272_0_0_1"/>
<dbReference type="STRING" id="1109443.G4U2I9"/>
<dbReference type="Pfam" id="PF13855">
    <property type="entry name" value="LRR_8"/>
    <property type="match status" value="1"/>
</dbReference>
<dbReference type="PANTHER" id="PTHR24366:SF170">
    <property type="entry name" value="RE50361P"/>
    <property type="match status" value="1"/>
</dbReference>
<reference evidence="4 5" key="1">
    <citation type="journal article" date="2011" name="PLoS Pathog.">
        <title>Endophytic Life Strategies Decoded by Genome and Transcriptome Analyses of the Mutualistic Root Symbiont Piriformospora indica.</title>
        <authorList>
            <person name="Zuccaro A."/>
            <person name="Lahrmann U."/>
            <person name="Guldener U."/>
            <person name="Langen G."/>
            <person name="Pfiffi S."/>
            <person name="Biedenkopf D."/>
            <person name="Wong P."/>
            <person name="Samans B."/>
            <person name="Grimm C."/>
            <person name="Basiewicz M."/>
            <person name="Murat C."/>
            <person name="Martin F."/>
            <person name="Kogel K.H."/>
        </authorList>
    </citation>
    <scope>NUCLEOTIDE SEQUENCE [LARGE SCALE GENOMIC DNA]</scope>
    <source>
        <strain evidence="4 5">DSM 11827</strain>
    </source>
</reference>
<feature type="compositionally biased region" description="Polar residues" evidence="3">
    <location>
        <begin position="344"/>
        <end position="358"/>
    </location>
</feature>
<gene>
    <name evidence="4" type="ORF">PIIN_03441</name>
</gene>
<dbReference type="Proteomes" id="UP000007148">
    <property type="component" value="Unassembled WGS sequence"/>
</dbReference>
<dbReference type="SUPFAM" id="SSF52058">
    <property type="entry name" value="L domain-like"/>
    <property type="match status" value="1"/>
</dbReference>
<dbReference type="SMART" id="SM00369">
    <property type="entry name" value="LRR_TYP"/>
    <property type="match status" value="5"/>
</dbReference>
<keyword evidence="2" id="KW-0677">Repeat</keyword>